<gene>
    <name evidence="2" type="ORF">C9J52_20340</name>
</gene>
<reference evidence="2 3" key="1">
    <citation type="submission" date="2018-03" db="EMBL/GenBank/DDBJ databases">
        <title>Whole genome sequencing of Histamine producing bacteria.</title>
        <authorList>
            <person name="Butler K."/>
        </authorList>
    </citation>
    <scope>NUCLEOTIDE SEQUENCE [LARGE SCALE GENOMIC DNA]</scope>
    <source>
        <strain evidence="2 3">ATCC 51761</strain>
    </source>
</reference>
<evidence type="ECO:0000313" key="3">
    <source>
        <dbReference type="Proteomes" id="UP000241190"/>
    </source>
</evidence>
<evidence type="ECO:0000256" key="1">
    <source>
        <dbReference type="SAM" id="MobiDB-lite"/>
    </source>
</evidence>
<sequence length="71" mass="8205">MTKEEGGFMPSSLWHFNNLRALVKGYLMNIDKYNFNTAISRRRSSSPTTPPKITPEGRHQAMIRQRIVVVK</sequence>
<feature type="region of interest" description="Disordered" evidence="1">
    <location>
        <begin position="40"/>
        <end position="59"/>
    </location>
</feature>
<comment type="caution">
    <text evidence="2">The sequence shown here is derived from an EMBL/GenBank/DDBJ whole genome shotgun (WGS) entry which is preliminary data.</text>
</comment>
<proteinExistence type="predicted"/>
<protein>
    <submittedName>
        <fullName evidence="2">Uncharacterized protein</fullName>
    </submittedName>
</protein>
<evidence type="ECO:0000313" key="2">
    <source>
        <dbReference type="EMBL" id="PSW88675.1"/>
    </source>
</evidence>
<name>A0ABX5GM44_9GAMM</name>
<accession>A0ABX5GM44</accession>
<organism evidence="2 3">
    <name type="scientific">Photobacterium iliopiscarium</name>
    <dbReference type="NCBI Taxonomy" id="56192"/>
    <lineage>
        <taxon>Bacteria</taxon>
        <taxon>Pseudomonadati</taxon>
        <taxon>Pseudomonadota</taxon>
        <taxon>Gammaproteobacteria</taxon>
        <taxon>Vibrionales</taxon>
        <taxon>Vibrionaceae</taxon>
        <taxon>Photobacterium</taxon>
    </lineage>
</organism>
<dbReference type="Proteomes" id="UP000241190">
    <property type="component" value="Unassembled WGS sequence"/>
</dbReference>
<keyword evidence="3" id="KW-1185">Reference proteome</keyword>
<dbReference type="EMBL" id="PYOP01000074">
    <property type="protein sequence ID" value="PSW88675.1"/>
    <property type="molecule type" value="Genomic_DNA"/>
</dbReference>
<dbReference type="RefSeq" id="WP_045038983.1">
    <property type="nucleotide sequence ID" value="NZ_JZSR01000086.1"/>
</dbReference>